<dbReference type="Pfam" id="PF00149">
    <property type="entry name" value="Metallophos"/>
    <property type="match status" value="1"/>
</dbReference>
<keyword evidence="2" id="KW-0997">Cell inner membrane</keyword>
<dbReference type="SUPFAM" id="SSF56300">
    <property type="entry name" value="Metallo-dependent phosphatases"/>
    <property type="match status" value="1"/>
</dbReference>
<dbReference type="Proteomes" id="UP001629953">
    <property type="component" value="Unassembled WGS sequence"/>
</dbReference>
<proteinExistence type="predicted"/>
<dbReference type="PANTHER" id="PTHR34990">
    <property type="entry name" value="UDP-2,3-DIACYLGLUCOSAMINE HYDROLASE-RELATED"/>
    <property type="match status" value="1"/>
</dbReference>
<dbReference type="PANTHER" id="PTHR34990:SF2">
    <property type="entry name" value="BLL8164 PROTEIN"/>
    <property type="match status" value="1"/>
</dbReference>
<name>A0ABW9G8Y0_9GAMM</name>
<accession>A0ABW9G8Y0</accession>
<evidence type="ECO:0000256" key="5">
    <source>
        <dbReference type="ARBA" id="ARBA00023211"/>
    </source>
</evidence>
<organism evidence="7 8">
    <name type="scientific">Celerinatantimonas yamalensis</name>
    <dbReference type="NCBI Taxonomy" id="559956"/>
    <lineage>
        <taxon>Bacteria</taxon>
        <taxon>Pseudomonadati</taxon>
        <taxon>Pseudomonadota</taxon>
        <taxon>Gammaproteobacteria</taxon>
        <taxon>Celerinatantimonadaceae</taxon>
        <taxon>Celerinatantimonas</taxon>
    </lineage>
</organism>
<keyword evidence="7" id="KW-0378">Hydrolase</keyword>
<feature type="domain" description="Calcineurin-like phosphoesterase" evidence="6">
    <location>
        <begin position="34"/>
        <end position="233"/>
    </location>
</feature>
<evidence type="ECO:0000313" key="7">
    <source>
        <dbReference type="EMBL" id="MFM2485982.1"/>
    </source>
</evidence>
<evidence type="ECO:0000256" key="3">
    <source>
        <dbReference type="ARBA" id="ARBA00022723"/>
    </source>
</evidence>
<dbReference type="EC" id="3.6.1.54" evidence="7"/>
<gene>
    <name evidence="7" type="ORF">ABUE30_13100</name>
</gene>
<keyword evidence="8" id="KW-1185">Reference proteome</keyword>
<dbReference type="EMBL" id="JBEQCT010000006">
    <property type="protein sequence ID" value="MFM2485982.1"/>
    <property type="molecule type" value="Genomic_DNA"/>
</dbReference>
<evidence type="ECO:0000313" key="8">
    <source>
        <dbReference type="Proteomes" id="UP001629953"/>
    </source>
</evidence>
<dbReference type="RefSeq" id="WP_408624241.1">
    <property type="nucleotide sequence ID" value="NZ_JBEQCT010000006.1"/>
</dbReference>
<keyword evidence="4" id="KW-0472">Membrane</keyword>
<evidence type="ECO:0000259" key="6">
    <source>
        <dbReference type="Pfam" id="PF00149"/>
    </source>
</evidence>
<comment type="caution">
    <text evidence="7">The sequence shown here is derived from an EMBL/GenBank/DDBJ whole genome shotgun (WGS) entry which is preliminary data.</text>
</comment>
<evidence type="ECO:0000256" key="1">
    <source>
        <dbReference type="ARBA" id="ARBA00022475"/>
    </source>
</evidence>
<dbReference type="InterPro" id="IPR004843">
    <property type="entry name" value="Calcineurin-like_PHP"/>
</dbReference>
<evidence type="ECO:0000256" key="4">
    <source>
        <dbReference type="ARBA" id="ARBA00023136"/>
    </source>
</evidence>
<keyword evidence="3" id="KW-0479">Metal-binding</keyword>
<dbReference type="GO" id="GO:0016787">
    <property type="term" value="F:hydrolase activity"/>
    <property type="evidence" value="ECO:0007669"/>
    <property type="project" value="UniProtKB-KW"/>
</dbReference>
<reference evidence="7 8" key="1">
    <citation type="journal article" date="2013" name="Int. J. Syst. Evol. Microbiol.">
        <title>Celerinatantimonas yamalensis sp. nov., a cold-adapted diazotrophic bacterium from a cold permafrost brine.</title>
        <authorList>
            <person name="Shcherbakova V."/>
            <person name="Chuvilskaya N."/>
            <person name="Rivkina E."/>
            <person name="Demidov N."/>
            <person name="Uchaeva V."/>
            <person name="Suetin S."/>
            <person name="Suzina N."/>
            <person name="Gilichinsky D."/>
        </authorList>
    </citation>
    <scope>NUCLEOTIDE SEQUENCE [LARGE SCALE GENOMIC DNA]</scope>
    <source>
        <strain evidence="7 8">C7</strain>
    </source>
</reference>
<sequence length="320" mass="36812">MPTTTEYATDVWPNDYSFDEQAKSAAPDERRSIRALFISDVHLGTRACQAELLTQFLHNYDVQTIYLVGDILESKCLKSKRRWSMRQNVVIHELLERARQGTRIIYIPGNHDYQLRRCAGKTFLGIEIKRDAIHESADGRKYLVTHGDQYDVVMRHMPWLANIGHGVYHALLTLNASLNVLRRSLGLNYWSLSQWSKHNVKRVVTHMSHFEQSLLNEAREKGAQGVICGHIHHAADHDIDGMRYLNSGDWVETCSGIVEYLDGRFELVQWDFTQYPAHHKATLRTGQPLQPYDVGEEHAGLDAVRNFQLRIRSAVHSRIS</sequence>
<dbReference type="Gene3D" id="3.60.21.10">
    <property type="match status" value="1"/>
</dbReference>
<keyword evidence="5" id="KW-0464">Manganese</keyword>
<evidence type="ECO:0000256" key="2">
    <source>
        <dbReference type="ARBA" id="ARBA00022519"/>
    </source>
</evidence>
<protein>
    <submittedName>
        <fullName evidence="7">UDP-2,3-diacylglucosamine diphosphatase</fullName>
        <ecNumber evidence="7">3.6.1.54</ecNumber>
    </submittedName>
</protein>
<keyword evidence="1" id="KW-1003">Cell membrane</keyword>
<dbReference type="InterPro" id="IPR043461">
    <property type="entry name" value="LpxH-like"/>
</dbReference>
<dbReference type="InterPro" id="IPR029052">
    <property type="entry name" value="Metallo-depent_PP-like"/>
</dbReference>
<dbReference type="CDD" id="cd07398">
    <property type="entry name" value="MPP_YbbF-LpxH"/>
    <property type="match status" value="1"/>
</dbReference>